<accession>A0A7Y2WAK9</accession>
<keyword evidence="2" id="KW-0812">Transmembrane</keyword>
<keyword evidence="1" id="KW-0175">Coiled coil</keyword>
<organism evidence="3 4">
    <name type="scientific">Acinetobacter terrae</name>
    <dbReference type="NCBI Taxonomy" id="2731247"/>
    <lineage>
        <taxon>Bacteria</taxon>
        <taxon>Pseudomonadati</taxon>
        <taxon>Pseudomonadota</taxon>
        <taxon>Gammaproteobacteria</taxon>
        <taxon>Moraxellales</taxon>
        <taxon>Moraxellaceae</taxon>
        <taxon>Acinetobacter</taxon>
        <taxon>Acinetobacter Taxon 24</taxon>
    </lineage>
</organism>
<evidence type="ECO:0000256" key="2">
    <source>
        <dbReference type="SAM" id="Phobius"/>
    </source>
</evidence>
<dbReference type="Proteomes" id="UP000569202">
    <property type="component" value="Unassembled WGS sequence"/>
</dbReference>
<dbReference type="AlphaFoldDB" id="A0A7Y2WAK9"/>
<comment type="caution">
    <text evidence="3">The sequence shown here is derived from an EMBL/GenBank/DDBJ whole genome shotgun (WGS) entry which is preliminary data.</text>
</comment>
<sequence length="109" mass="12513">MNPAIFIGMAVAGLLAIMIYLGASDKSSRNIELAQEKQQLEKQQFDKDFANYLNGESVEKPDQQAIDVQKQKIADLEEKKRLADLEEEKRRAEMQKTLDDMVRTEEKKP</sequence>
<gene>
    <name evidence="3" type="ORF">HLH17_06765</name>
</gene>
<dbReference type="RefSeq" id="WP_171540221.1">
    <property type="nucleotide sequence ID" value="NZ_JABERL010000018.1"/>
</dbReference>
<reference evidence="3 4" key="1">
    <citation type="submission" date="2020-04" db="EMBL/GenBank/DDBJ databases">
        <title>Acinetobacter Taxon 24.</title>
        <authorList>
            <person name="Nemec A."/>
            <person name="Radolfova-Krizova L."/>
            <person name="Higgins P.G."/>
            <person name="Spanelova P."/>
        </authorList>
    </citation>
    <scope>NUCLEOTIDE SEQUENCE [LARGE SCALE GENOMIC DNA]</scope>
    <source>
        <strain evidence="3 4">ANC 5380</strain>
    </source>
</reference>
<keyword evidence="2" id="KW-1133">Transmembrane helix</keyword>
<proteinExistence type="predicted"/>
<evidence type="ECO:0000313" key="4">
    <source>
        <dbReference type="Proteomes" id="UP000569202"/>
    </source>
</evidence>
<protein>
    <submittedName>
        <fullName evidence="3">Uncharacterized protein</fullName>
    </submittedName>
</protein>
<feature type="transmembrane region" description="Helical" evidence="2">
    <location>
        <begin position="6"/>
        <end position="23"/>
    </location>
</feature>
<feature type="coiled-coil region" evidence="1">
    <location>
        <begin position="23"/>
        <end position="96"/>
    </location>
</feature>
<name>A0A7Y2WAK9_9GAMM</name>
<evidence type="ECO:0000256" key="1">
    <source>
        <dbReference type="SAM" id="Coils"/>
    </source>
</evidence>
<keyword evidence="2" id="KW-0472">Membrane</keyword>
<evidence type="ECO:0000313" key="3">
    <source>
        <dbReference type="EMBL" id="NNH77375.1"/>
    </source>
</evidence>
<dbReference type="EMBL" id="JABERL010000018">
    <property type="protein sequence ID" value="NNH77375.1"/>
    <property type="molecule type" value="Genomic_DNA"/>
</dbReference>